<evidence type="ECO:0000313" key="2">
    <source>
        <dbReference type="EMBL" id="GAA4549601.1"/>
    </source>
</evidence>
<comment type="caution">
    <text evidence="2">The sequence shown here is derived from an EMBL/GenBank/DDBJ whole genome shotgun (WGS) entry which is preliminary data.</text>
</comment>
<accession>A0ABP8RUD6</accession>
<dbReference type="Proteomes" id="UP001501598">
    <property type="component" value="Unassembled WGS sequence"/>
</dbReference>
<gene>
    <name evidence="2" type="ORF">GCM10023175_37950</name>
</gene>
<sequence>MITILYVLGAAGGAALGLAVALVIAPSALPRRMPRFAPAHSLLRAARSPGVSRARERVRVIAWLMAGVAAAGLTRWPVAGVAIAATGSWLPWLLGSAAVAEERIATLAALATWCRRMSDLLVGGGAPGLTAAVIAAAEAAPSEIEQPVRRLASDLQMSQGDRVAAFGAFADGIGDRSGDSVAAALALALTHQTPGVAFVLRQSAASLEREVRARREVEADRAEARQSISTLLLIQAGVFALVAVAPGFADSYRTLGGQMIMAVLLGCTVAVLVWMRRIALGTPAPRFFGAQR</sequence>
<reference evidence="3" key="1">
    <citation type="journal article" date="2019" name="Int. J. Syst. Evol. Microbiol.">
        <title>The Global Catalogue of Microorganisms (GCM) 10K type strain sequencing project: providing services to taxonomists for standard genome sequencing and annotation.</title>
        <authorList>
            <consortium name="The Broad Institute Genomics Platform"/>
            <consortium name="The Broad Institute Genome Sequencing Center for Infectious Disease"/>
            <person name="Wu L."/>
            <person name="Ma J."/>
        </authorList>
    </citation>
    <scope>NUCLEOTIDE SEQUENCE [LARGE SCALE GENOMIC DNA]</scope>
    <source>
        <strain evidence="3">JCM 17906</strain>
    </source>
</reference>
<evidence type="ECO:0000313" key="3">
    <source>
        <dbReference type="Proteomes" id="UP001501598"/>
    </source>
</evidence>
<keyword evidence="1" id="KW-0472">Membrane</keyword>
<feature type="transmembrane region" description="Helical" evidence="1">
    <location>
        <begin position="231"/>
        <end position="249"/>
    </location>
</feature>
<feature type="transmembrane region" description="Helical" evidence="1">
    <location>
        <begin position="6"/>
        <end position="25"/>
    </location>
</feature>
<dbReference type="PANTHER" id="PTHR35007:SF3">
    <property type="entry name" value="POSSIBLE CONSERVED ALANINE RICH MEMBRANE PROTEIN"/>
    <property type="match status" value="1"/>
</dbReference>
<feature type="transmembrane region" description="Helical" evidence="1">
    <location>
        <begin position="89"/>
        <end position="111"/>
    </location>
</feature>
<evidence type="ECO:0000256" key="1">
    <source>
        <dbReference type="SAM" id="Phobius"/>
    </source>
</evidence>
<keyword evidence="1" id="KW-0812">Transmembrane</keyword>
<feature type="transmembrane region" description="Helical" evidence="1">
    <location>
        <begin position="60"/>
        <end position="83"/>
    </location>
</feature>
<name>A0ABP8RUD6_9PSEU</name>
<protein>
    <submittedName>
        <fullName evidence="2">Type II secretion system protein</fullName>
    </submittedName>
</protein>
<keyword evidence="3" id="KW-1185">Reference proteome</keyword>
<proteinExistence type="predicted"/>
<organism evidence="2 3">
    <name type="scientific">Pseudonocardia xishanensis</name>
    <dbReference type="NCBI Taxonomy" id="630995"/>
    <lineage>
        <taxon>Bacteria</taxon>
        <taxon>Bacillati</taxon>
        <taxon>Actinomycetota</taxon>
        <taxon>Actinomycetes</taxon>
        <taxon>Pseudonocardiales</taxon>
        <taxon>Pseudonocardiaceae</taxon>
        <taxon>Pseudonocardia</taxon>
    </lineage>
</organism>
<feature type="transmembrane region" description="Helical" evidence="1">
    <location>
        <begin position="255"/>
        <end position="275"/>
    </location>
</feature>
<dbReference type="EMBL" id="BAABGT010000052">
    <property type="protein sequence ID" value="GAA4549601.1"/>
    <property type="molecule type" value="Genomic_DNA"/>
</dbReference>
<keyword evidence="1" id="KW-1133">Transmembrane helix</keyword>
<dbReference type="PANTHER" id="PTHR35007">
    <property type="entry name" value="INTEGRAL MEMBRANE PROTEIN-RELATED"/>
    <property type="match status" value="1"/>
</dbReference>